<accession>A0AC60P7M5</accession>
<sequence length="438" mass="50275">MAEQRRAAITRVWQWNCRGYCNKRGALAQYIAGLDKPPHIIALQETGAETPSLSGYKALVPRICQRVAVLAANHVNARKHELIDESIDHVLIEIIPEKRQYEDFSKLHARALKLTQNQLLIIGDFNAPHSAGGYTRSMAKSTRLYHSIRQQRLSILTVRSSPRERATVCGRWSEWSNLEVNLGSDHAIAQVDIAVSPGKKFLRKQALTDWDRFRAARTATHSEREHDDASLASWTERLVCDKNTYMETINLTTETPEVDRHQLHLWEARHGLIKRWKRQKLNRKLKKRIAAITAEALEYAAQLARSNWNKKCTDLQGNLGTKDAWQFLRHLLDPSKSKRNTSQNLQKIVRDFPGTNQDLLEQLKLRYIGSFSDEEYHDYVGEPNPELDVPFSFEEVWSALQDLGRNTAPGEDRVQNTLLRNLDAGSVQTLLEHINQVW</sequence>
<gene>
    <name evidence="1" type="ORF">HPB47_007395</name>
</gene>
<evidence type="ECO:0000313" key="2">
    <source>
        <dbReference type="Proteomes" id="UP000805193"/>
    </source>
</evidence>
<reference evidence="1 2" key="1">
    <citation type="journal article" date="2020" name="Cell">
        <title>Large-Scale Comparative Analyses of Tick Genomes Elucidate Their Genetic Diversity and Vector Capacities.</title>
        <authorList>
            <consortium name="Tick Genome and Microbiome Consortium (TIGMIC)"/>
            <person name="Jia N."/>
            <person name="Wang J."/>
            <person name="Shi W."/>
            <person name="Du L."/>
            <person name="Sun Y."/>
            <person name="Zhan W."/>
            <person name="Jiang J.F."/>
            <person name="Wang Q."/>
            <person name="Zhang B."/>
            <person name="Ji P."/>
            <person name="Bell-Sakyi L."/>
            <person name="Cui X.M."/>
            <person name="Yuan T.T."/>
            <person name="Jiang B.G."/>
            <person name="Yang W.F."/>
            <person name="Lam T.T."/>
            <person name="Chang Q.C."/>
            <person name="Ding S.J."/>
            <person name="Wang X.J."/>
            <person name="Zhu J.G."/>
            <person name="Ruan X.D."/>
            <person name="Zhao L."/>
            <person name="Wei J.T."/>
            <person name="Ye R.Z."/>
            <person name="Que T.C."/>
            <person name="Du C.H."/>
            <person name="Zhou Y.H."/>
            <person name="Cheng J.X."/>
            <person name="Dai P.F."/>
            <person name="Guo W.B."/>
            <person name="Han X.H."/>
            <person name="Huang E.J."/>
            <person name="Li L.F."/>
            <person name="Wei W."/>
            <person name="Gao Y.C."/>
            <person name="Liu J.Z."/>
            <person name="Shao H.Z."/>
            <person name="Wang X."/>
            <person name="Wang C.C."/>
            <person name="Yang T.C."/>
            <person name="Huo Q.B."/>
            <person name="Li W."/>
            <person name="Chen H.Y."/>
            <person name="Chen S.E."/>
            <person name="Zhou L.G."/>
            <person name="Ni X.B."/>
            <person name="Tian J.H."/>
            <person name="Sheng Y."/>
            <person name="Liu T."/>
            <person name="Pan Y.S."/>
            <person name="Xia L.Y."/>
            <person name="Li J."/>
            <person name="Zhao F."/>
            <person name="Cao W.C."/>
        </authorList>
    </citation>
    <scope>NUCLEOTIDE SEQUENCE [LARGE SCALE GENOMIC DNA]</scope>
    <source>
        <strain evidence="1">Iper-2018</strain>
    </source>
</reference>
<organism evidence="1 2">
    <name type="scientific">Ixodes persulcatus</name>
    <name type="common">Taiga tick</name>
    <dbReference type="NCBI Taxonomy" id="34615"/>
    <lineage>
        <taxon>Eukaryota</taxon>
        <taxon>Metazoa</taxon>
        <taxon>Ecdysozoa</taxon>
        <taxon>Arthropoda</taxon>
        <taxon>Chelicerata</taxon>
        <taxon>Arachnida</taxon>
        <taxon>Acari</taxon>
        <taxon>Parasitiformes</taxon>
        <taxon>Ixodida</taxon>
        <taxon>Ixodoidea</taxon>
        <taxon>Ixodidae</taxon>
        <taxon>Ixodinae</taxon>
        <taxon>Ixodes</taxon>
    </lineage>
</organism>
<dbReference type="Proteomes" id="UP000805193">
    <property type="component" value="Unassembled WGS sequence"/>
</dbReference>
<protein>
    <submittedName>
        <fullName evidence="1">Uncharacterized protein</fullName>
    </submittedName>
</protein>
<evidence type="ECO:0000313" key="1">
    <source>
        <dbReference type="EMBL" id="KAG0415419.1"/>
    </source>
</evidence>
<keyword evidence="2" id="KW-1185">Reference proteome</keyword>
<name>A0AC60P7M5_IXOPE</name>
<proteinExistence type="predicted"/>
<comment type="caution">
    <text evidence="1">The sequence shown here is derived from an EMBL/GenBank/DDBJ whole genome shotgun (WGS) entry which is preliminary data.</text>
</comment>
<dbReference type="EMBL" id="JABSTQ010011071">
    <property type="protein sequence ID" value="KAG0415419.1"/>
    <property type="molecule type" value="Genomic_DNA"/>
</dbReference>